<dbReference type="Pfam" id="PF04230">
    <property type="entry name" value="PS_pyruv_trans"/>
    <property type="match status" value="1"/>
</dbReference>
<proteinExistence type="predicted"/>
<accession>A0ABY8CP75</accession>
<dbReference type="Proteomes" id="UP001235547">
    <property type="component" value="Chromosome 2"/>
</dbReference>
<dbReference type="EMBL" id="CP120370">
    <property type="protein sequence ID" value="WEX80424.1"/>
    <property type="molecule type" value="Genomic_DNA"/>
</dbReference>
<name>A0ABY8CP75_9HYPH</name>
<evidence type="ECO:0000313" key="3">
    <source>
        <dbReference type="Proteomes" id="UP001235547"/>
    </source>
</evidence>
<dbReference type="PANTHER" id="PTHR36836:SF1">
    <property type="entry name" value="COLANIC ACID BIOSYNTHESIS PROTEIN WCAK"/>
    <property type="match status" value="1"/>
</dbReference>
<keyword evidence="2" id="KW-0808">Transferase</keyword>
<evidence type="ECO:0000313" key="2">
    <source>
        <dbReference type="EMBL" id="WEX80424.1"/>
    </source>
</evidence>
<sequence>MKVVVENTVCLNTGDAAILLAIRHILKSIADENIEFLVFDSQPDVAARLYPKEQYPDIELRKLPSESIFKYKYDDNTVKNALKQVYNQAAFQALRHLGSGNYLDRRFFSDDDRKSLALYKDADLVITTGGTYLVENYSLERRINQFKLGEMLGKKTIFFTQSLGPFEKPYNRRKLPPIFARSPLILLRDVRSRDHILDLVDDPSKCHVVADAVFALAEVDRIKGILDVGRPQPSGRVGISVRHWHYVKGGDGGMGRYIDSVREMATKLVRDHGKKVTFISTCQGVPEYAHDDSKTANLIVSGLAPEIASHVTVDASFHTPEQLMAVAREFDFVVATRMHMMIMSLCVGTPVLPIAYEFKTKEVAKRVGVADVLLDIDTVTVEEARGKLDSFISNLDRYREASLKAVLEEHASAMSAADLLRPLLESLSANGARALRQDVEQNLARLA</sequence>
<evidence type="ECO:0000259" key="1">
    <source>
        <dbReference type="Pfam" id="PF04230"/>
    </source>
</evidence>
<gene>
    <name evidence="2" type="ORF">PYH38_001861</name>
</gene>
<keyword evidence="3" id="KW-1185">Reference proteome</keyword>
<feature type="domain" description="Polysaccharide pyruvyl transferase" evidence="1">
    <location>
        <begin position="12"/>
        <end position="356"/>
    </location>
</feature>
<organism evidence="2 3">
    <name type="scientific">Sinorhizobium numidicum</name>
    <dbReference type="NCBI Taxonomy" id="680248"/>
    <lineage>
        <taxon>Bacteria</taxon>
        <taxon>Pseudomonadati</taxon>
        <taxon>Pseudomonadota</taxon>
        <taxon>Alphaproteobacteria</taxon>
        <taxon>Hyphomicrobiales</taxon>
        <taxon>Rhizobiaceae</taxon>
        <taxon>Sinorhizobium/Ensifer group</taxon>
        <taxon>Sinorhizobium</taxon>
    </lineage>
</organism>
<dbReference type="GO" id="GO:0016740">
    <property type="term" value="F:transferase activity"/>
    <property type="evidence" value="ECO:0007669"/>
    <property type="project" value="UniProtKB-KW"/>
</dbReference>
<reference evidence="2 3" key="1">
    <citation type="submission" date="2023-03" db="EMBL/GenBank/DDBJ databases">
        <authorList>
            <person name="Kaur S."/>
            <person name="Espinosa-Saiz D."/>
            <person name="Velazquez E."/>
            <person name="Menendez E."/>
            <person name="diCenzo G.C."/>
        </authorList>
    </citation>
    <scope>NUCLEOTIDE SEQUENCE [LARGE SCALE GENOMIC DNA]</scope>
    <source>
        <strain evidence="2 3">LMG 27395</strain>
    </source>
</reference>
<dbReference type="InterPro" id="IPR007345">
    <property type="entry name" value="Polysacch_pyruvyl_Trfase"/>
</dbReference>
<protein>
    <submittedName>
        <fullName evidence="2">Polysaccharide pyruvyl transferase family protein</fullName>
    </submittedName>
</protein>
<dbReference type="RefSeq" id="WP_280731133.1">
    <property type="nucleotide sequence ID" value="NZ_CP120367.1"/>
</dbReference>
<dbReference type="PANTHER" id="PTHR36836">
    <property type="entry name" value="COLANIC ACID BIOSYNTHESIS PROTEIN WCAK"/>
    <property type="match status" value="1"/>
</dbReference>